<dbReference type="InterPro" id="IPR009010">
    <property type="entry name" value="Asp_de-COase-like_dom_sf"/>
</dbReference>
<keyword evidence="1" id="KW-0411">Iron-sulfur</keyword>
<keyword evidence="1" id="KW-0479">Metal-binding</keyword>
<dbReference type="PANTHER" id="PTHR43742">
    <property type="entry name" value="TRIMETHYLAMINE-N-OXIDE REDUCTASE"/>
    <property type="match status" value="1"/>
</dbReference>
<name>A0A0F9GC75_9ZZZZ</name>
<dbReference type="GO" id="GO:0043546">
    <property type="term" value="F:molybdopterin cofactor binding"/>
    <property type="evidence" value="ECO:0007669"/>
    <property type="project" value="InterPro"/>
</dbReference>
<reference evidence="6" key="1">
    <citation type="journal article" date="2015" name="Nature">
        <title>Complex archaea that bridge the gap between prokaryotes and eukaryotes.</title>
        <authorList>
            <person name="Spang A."/>
            <person name="Saw J.H."/>
            <person name="Jorgensen S.L."/>
            <person name="Zaremba-Niedzwiedzka K."/>
            <person name="Martijn J."/>
            <person name="Lind A.E."/>
            <person name="van Eijk R."/>
            <person name="Schleper C."/>
            <person name="Guy L."/>
            <person name="Ettema T.J."/>
        </authorList>
    </citation>
    <scope>NUCLEOTIDE SEQUENCE</scope>
</reference>
<evidence type="ECO:0000256" key="2">
    <source>
        <dbReference type="ARBA" id="ARBA00022505"/>
    </source>
</evidence>
<keyword evidence="1" id="KW-0004">4Fe-4S</keyword>
<gene>
    <name evidence="6" type="ORF">LCGC14_1927750</name>
</gene>
<feature type="domain" description="Molybdopterin dinucleotide-binding" evidence="5">
    <location>
        <begin position="35"/>
        <end position="120"/>
    </location>
</feature>
<dbReference type="PANTHER" id="PTHR43742:SF9">
    <property type="entry name" value="TETRATHIONATE REDUCTASE SUBUNIT A"/>
    <property type="match status" value="1"/>
</dbReference>
<evidence type="ECO:0000256" key="4">
    <source>
        <dbReference type="ARBA" id="ARBA00023002"/>
    </source>
</evidence>
<proteinExistence type="predicted"/>
<dbReference type="InterPro" id="IPR006657">
    <property type="entry name" value="MoPterin_dinucl-bd_dom"/>
</dbReference>
<protein>
    <recommendedName>
        <fullName evidence="5">Molybdopterin dinucleotide-binding domain-containing protein</fullName>
    </recommendedName>
</protein>
<evidence type="ECO:0000256" key="1">
    <source>
        <dbReference type="ARBA" id="ARBA00022485"/>
    </source>
</evidence>
<dbReference type="SUPFAM" id="SSF50692">
    <property type="entry name" value="ADC-like"/>
    <property type="match status" value="1"/>
</dbReference>
<feature type="non-terminal residue" evidence="6">
    <location>
        <position position="1"/>
    </location>
</feature>
<dbReference type="GO" id="GO:0016491">
    <property type="term" value="F:oxidoreductase activity"/>
    <property type="evidence" value="ECO:0007669"/>
    <property type="project" value="UniProtKB-KW"/>
</dbReference>
<dbReference type="Pfam" id="PF01568">
    <property type="entry name" value="Molydop_binding"/>
    <property type="match status" value="1"/>
</dbReference>
<dbReference type="Gene3D" id="2.40.40.20">
    <property type="match status" value="1"/>
</dbReference>
<accession>A0A0F9GC75</accession>
<keyword evidence="2" id="KW-0500">Molybdenum</keyword>
<sequence length="220" mass="23515">GAPGINGTFYGQARYIAPLQQTSGSVPGSAGDYPLHLTTYKLNVHTQSRTAQLPRLQEIIGGSWAVMHPETAGLYGVVNGDRVQISSRQGTIFGEAKVTPKAQRGCVHISHSQGHLASVVDSNFTLNGNKYDDAYGMYLIQDGWTYKENRSLDESPMVDDYRKNLPPCAPARGINPNPIIENALPGGSAIGGPNCGINMAACAISGTQAWMDTKVQIKKA</sequence>
<dbReference type="EMBL" id="LAZR01020651">
    <property type="protein sequence ID" value="KKL88136.1"/>
    <property type="molecule type" value="Genomic_DNA"/>
</dbReference>
<evidence type="ECO:0000313" key="6">
    <source>
        <dbReference type="EMBL" id="KKL88136.1"/>
    </source>
</evidence>
<dbReference type="GO" id="GO:0051539">
    <property type="term" value="F:4 iron, 4 sulfur cluster binding"/>
    <property type="evidence" value="ECO:0007669"/>
    <property type="project" value="UniProtKB-KW"/>
</dbReference>
<keyword evidence="4" id="KW-0560">Oxidoreductase</keyword>
<dbReference type="InterPro" id="IPR050612">
    <property type="entry name" value="Prok_Mopterin_Oxidored"/>
</dbReference>
<keyword evidence="1" id="KW-0408">Iron</keyword>
<evidence type="ECO:0000259" key="5">
    <source>
        <dbReference type="Pfam" id="PF01568"/>
    </source>
</evidence>
<keyword evidence="3" id="KW-0732">Signal</keyword>
<comment type="caution">
    <text evidence="6">The sequence shown here is derived from an EMBL/GenBank/DDBJ whole genome shotgun (WGS) entry which is preliminary data.</text>
</comment>
<organism evidence="6">
    <name type="scientific">marine sediment metagenome</name>
    <dbReference type="NCBI Taxonomy" id="412755"/>
    <lineage>
        <taxon>unclassified sequences</taxon>
        <taxon>metagenomes</taxon>
        <taxon>ecological metagenomes</taxon>
    </lineage>
</organism>
<evidence type="ECO:0000256" key="3">
    <source>
        <dbReference type="ARBA" id="ARBA00022729"/>
    </source>
</evidence>
<dbReference type="AlphaFoldDB" id="A0A0F9GC75"/>